<dbReference type="SUPFAM" id="SSF141523">
    <property type="entry name" value="L,D-transpeptidase catalytic domain-like"/>
    <property type="match status" value="1"/>
</dbReference>
<organism evidence="10 11">
    <name type="scientific">Microvirga arsenatis</name>
    <dbReference type="NCBI Taxonomy" id="2692265"/>
    <lineage>
        <taxon>Bacteria</taxon>
        <taxon>Pseudomonadati</taxon>
        <taxon>Pseudomonadota</taxon>
        <taxon>Alphaproteobacteria</taxon>
        <taxon>Hyphomicrobiales</taxon>
        <taxon>Methylobacteriaceae</taxon>
        <taxon>Microvirga</taxon>
    </lineage>
</organism>
<dbReference type="CDD" id="cd16913">
    <property type="entry name" value="YkuD_like"/>
    <property type="match status" value="1"/>
</dbReference>
<reference evidence="10 11" key="1">
    <citation type="submission" date="2020-01" db="EMBL/GenBank/DDBJ databases">
        <title>Microvirga sp. nov., an arsenate reduction bacterium isolated from Tibet hotspring sediments.</title>
        <authorList>
            <person name="Yuan C.-G."/>
        </authorList>
    </citation>
    <scope>NUCLEOTIDE SEQUENCE [LARGE SCALE GENOMIC DNA]</scope>
    <source>
        <strain evidence="10 11">SYSU G3D203</strain>
    </source>
</reference>
<keyword evidence="6" id="KW-0133">Cell shape</keyword>
<name>A0ABW9Z3R9_9HYPH</name>
<dbReference type="InterPro" id="IPR038063">
    <property type="entry name" value="Transpep_catalytic_dom"/>
</dbReference>
<evidence type="ECO:0000259" key="9">
    <source>
        <dbReference type="Pfam" id="PF03734"/>
    </source>
</evidence>
<evidence type="ECO:0000256" key="5">
    <source>
        <dbReference type="ARBA" id="ARBA00022801"/>
    </source>
</evidence>
<evidence type="ECO:0000256" key="1">
    <source>
        <dbReference type="ARBA" id="ARBA00004752"/>
    </source>
</evidence>
<evidence type="ECO:0000313" key="10">
    <source>
        <dbReference type="EMBL" id="NBJ27095.1"/>
    </source>
</evidence>
<comment type="pathway">
    <text evidence="1">Cell wall biogenesis; peptidoglycan biosynthesis.</text>
</comment>
<dbReference type="PANTHER" id="PTHR30582:SF24">
    <property type="entry name" value="L,D-TRANSPEPTIDASE ERFK_SRFK-RELATED"/>
    <property type="match status" value="1"/>
</dbReference>
<keyword evidence="7" id="KW-0573">Peptidoglycan synthesis</keyword>
<evidence type="ECO:0000313" key="11">
    <source>
        <dbReference type="Proteomes" id="UP000818323"/>
    </source>
</evidence>
<evidence type="ECO:0000256" key="3">
    <source>
        <dbReference type="ARBA" id="ARBA00022676"/>
    </source>
</evidence>
<protein>
    <submittedName>
        <fullName evidence="10">L,D-transpeptidase family protein</fullName>
    </submittedName>
</protein>
<evidence type="ECO:0000256" key="4">
    <source>
        <dbReference type="ARBA" id="ARBA00022679"/>
    </source>
</evidence>
<keyword evidence="4" id="KW-0808">Transferase</keyword>
<dbReference type="EMBL" id="JAAAXJ010000026">
    <property type="protein sequence ID" value="NBJ27095.1"/>
    <property type="molecule type" value="Genomic_DNA"/>
</dbReference>
<keyword evidence="3" id="KW-0328">Glycosyltransferase</keyword>
<evidence type="ECO:0000256" key="8">
    <source>
        <dbReference type="ARBA" id="ARBA00023316"/>
    </source>
</evidence>
<dbReference type="Pfam" id="PF03734">
    <property type="entry name" value="YkuD"/>
    <property type="match status" value="1"/>
</dbReference>
<evidence type="ECO:0000256" key="6">
    <source>
        <dbReference type="ARBA" id="ARBA00022960"/>
    </source>
</evidence>
<evidence type="ECO:0000256" key="2">
    <source>
        <dbReference type="ARBA" id="ARBA00005992"/>
    </source>
</evidence>
<dbReference type="InterPro" id="IPR050979">
    <property type="entry name" value="LD-transpeptidase"/>
</dbReference>
<gene>
    <name evidence="10" type="ORF">GR303_22465</name>
</gene>
<accession>A0ABW9Z3R9</accession>
<comment type="similarity">
    <text evidence="2">Belongs to the YkuD family.</text>
</comment>
<keyword evidence="8" id="KW-0961">Cell wall biogenesis/degradation</keyword>
<proteinExistence type="inferred from homology"/>
<dbReference type="PANTHER" id="PTHR30582">
    <property type="entry name" value="L,D-TRANSPEPTIDASE"/>
    <property type="match status" value="1"/>
</dbReference>
<feature type="domain" description="L,D-TPase catalytic" evidence="9">
    <location>
        <begin position="90"/>
        <end position="164"/>
    </location>
</feature>
<sequence length="192" mass="21630">MLVFCSAFNHVNRHCTRFAVVLFFAALASCVSVEQPPVPTAGKLSNPEYVRMYGPRPDERFPLPATDISEVDPKFLRQEVAYHGPEQPGTIIVDTATRYLYLVRESGRALRYGIGVGKEGLAWRGRARVGRKATWPSWTPTADMIRREPERNARWAVGMPGGLQNPLGARVLYLYNGDKRSQTPRRAQQMKV</sequence>
<comment type="caution">
    <text evidence="10">The sequence shown here is derived from an EMBL/GenBank/DDBJ whole genome shotgun (WGS) entry which is preliminary data.</text>
</comment>
<evidence type="ECO:0000256" key="7">
    <source>
        <dbReference type="ARBA" id="ARBA00022984"/>
    </source>
</evidence>
<dbReference type="InterPro" id="IPR005490">
    <property type="entry name" value="LD_TPept_cat_dom"/>
</dbReference>
<keyword evidence="11" id="KW-1185">Reference proteome</keyword>
<keyword evidence="5" id="KW-0378">Hydrolase</keyword>
<dbReference type="Proteomes" id="UP000818323">
    <property type="component" value="Unassembled WGS sequence"/>
</dbReference>